<protein>
    <recommendedName>
        <fullName evidence="1">Arrestin-like N-terminal domain-containing protein</fullName>
    </recommendedName>
</protein>
<dbReference type="PANTHER" id="PTHR11188">
    <property type="entry name" value="ARRESTIN DOMAIN CONTAINING PROTEIN"/>
    <property type="match status" value="1"/>
</dbReference>
<dbReference type="SUPFAM" id="SSF81296">
    <property type="entry name" value="E set domains"/>
    <property type="match status" value="1"/>
</dbReference>
<dbReference type="GO" id="GO:0005829">
    <property type="term" value="C:cytosol"/>
    <property type="evidence" value="ECO:0007669"/>
    <property type="project" value="TreeGrafter"/>
</dbReference>
<dbReference type="GO" id="GO:0070086">
    <property type="term" value="P:ubiquitin-dependent endocytosis"/>
    <property type="evidence" value="ECO:0007669"/>
    <property type="project" value="TreeGrafter"/>
</dbReference>
<dbReference type="CDD" id="cd22952">
    <property type="entry name" value="ART10-like"/>
    <property type="match status" value="1"/>
</dbReference>
<dbReference type="GO" id="GO:0005886">
    <property type="term" value="C:plasma membrane"/>
    <property type="evidence" value="ECO:0007669"/>
    <property type="project" value="TreeGrafter"/>
</dbReference>
<dbReference type="InterPro" id="IPR014752">
    <property type="entry name" value="Arrestin-like_C"/>
</dbReference>
<evidence type="ECO:0000259" key="1">
    <source>
        <dbReference type="Pfam" id="PF00339"/>
    </source>
</evidence>
<dbReference type="Proteomes" id="UP000325433">
    <property type="component" value="Unassembled WGS sequence"/>
</dbReference>
<dbReference type="GO" id="GO:0031625">
    <property type="term" value="F:ubiquitin protein ligase binding"/>
    <property type="evidence" value="ECO:0007669"/>
    <property type="project" value="TreeGrafter"/>
</dbReference>
<dbReference type="AlphaFoldDB" id="A0A5N6VKZ2"/>
<keyword evidence="3" id="KW-1185">Reference proteome</keyword>
<feature type="domain" description="Arrestin-like N-terminal" evidence="1">
    <location>
        <begin position="4"/>
        <end position="101"/>
    </location>
</feature>
<dbReference type="PANTHER" id="PTHR11188:SF166">
    <property type="entry name" value="ARRESTIN (OR S-ANTIGEN), N-TERMINAL DOMAIN PROTEIN (AFU_ORTHOLOGUE AFUA_7G02050)"/>
    <property type="match status" value="1"/>
</dbReference>
<dbReference type="Gene3D" id="2.60.40.640">
    <property type="match status" value="1"/>
</dbReference>
<dbReference type="GO" id="GO:0030674">
    <property type="term" value="F:protein-macromolecule adaptor activity"/>
    <property type="evidence" value="ECO:0007669"/>
    <property type="project" value="TreeGrafter"/>
</dbReference>
<sequence>MDLQIRLDQERGAYTEKDTVSGHLFLRNKVPVNISTITVKLSGIATSRLSSGKYVESHQLFQRFQNVFPPHKMTETPVSKSLTVGPGTHIFPFSLTFPSTSECHKISLDEAKPNPSCTGFLYRKNKAHHLLRRLPPSTGDTLSPWEVRYFLDVTVTKTGILKGVSSWQTRNILFYPVPDFSLPKNILGRRCLLSINHDSSSPCSPLAYQVDVELLNGQCLLLGYPIPLKIKLTKVGDRECFVWLNDFQTMLVGSTETHASGLVEKDTQFQVIQTMTNIHHVVCHDGASNGAELSIGDSLWKKHRLPIALTPSFETCNISQTYKLEVRLGLQSGYSKFRTTILEFSFPVYLTPPPMDPDPYEAKSAKLF</sequence>
<organism evidence="2 3">
    <name type="scientific">Aspergillus transmontanensis</name>
    <dbReference type="NCBI Taxonomy" id="1034304"/>
    <lineage>
        <taxon>Eukaryota</taxon>
        <taxon>Fungi</taxon>
        <taxon>Dikarya</taxon>
        <taxon>Ascomycota</taxon>
        <taxon>Pezizomycotina</taxon>
        <taxon>Eurotiomycetes</taxon>
        <taxon>Eurotiomycetidae</taxon>
        <taxon>Eurotiales</taxon>
        <taxon>Aspergillaceae</taxon>
        <taxon>Aspergillus</taxon>
        <taxon>Aspergillus subgen. Circumdati</taxon>
    </lineage>
</organism>
<dbReference type="EMBL" id="ML738378">
    <property type="protein sequence ID" value="KAE8308798.1"/>
    <property type="molecule type" value="Genomic_DNA"/>
</dbReference>
<gene>
    <name evidence="2" type="ORF">BDV41DRAFT_591785</name>
</gene>
<accession>A0A5N6VKZ2</accession>
<name>A0A5N6VKZ2_9EURO</name>
<dbReference type="Pfam" id="PF00339">
    <property type="entry name" value="Arrestin_N"/>
    <property type="match status" value="1"/>
</dbReference>
<dbReference type="InterPro" id="IPR014756">
    <property type="entry name" value="Ig_E-set"/>
</dbReference>
<evidence type="ECO:0000313" key="2">
    <source>
        <dbReference type="EMBL" id="KAE8308798.1"/>
    </source>
</evidence>
<reference evidence="3" key="1">
    <citation type="submission" date="2019-04" db="EMBL/GenBank/DDBJ databases">
        <title>Friends and foes A comparative genomics studyof 23 Aspergillus species from section Flavi.</title>
        <authorList>
            <consortium name="DOE Joint Genome Institute"/>
            <person name="Kjaerbolling I."/>
            <person name="Vesth T."/>
            <person name="Frisvad J.C."/>
            <person name="Nybo J.L."/>
            <person name="Theobald S."/>
            <person name="Kildgaard S."/>
            <person name="Isbrandt T."/>
            <person name="Kuo A."/>
            <person name="Sato A."/>
            <person name="Lyhne E.K."/>
            <person name="Kogle M.E."/>
            <person name="Wiebenga A."/>
            <person name="Kun R.S."/>
            <person name="Lubbers R.J."/>
            <person name="Makela M.R."/>
            <person name="Barry K."/>
            <person name="Chovatia M."/>
            <person name="Clum A."/>
            <person name="Daum C."/>
            <person name="Haridas S."/>
            <person name="He G."/>
            <person name="LaButti K."/>
            <person name="Lipzen A."/>
            <person name="Mondo S."/>
            <person name="Riley R."/>
            <person name="Salamov A."/>
            <person name="Simmons B.A."/>
            <person name="Magnuson J.K."/>
            <person name="Henrissat B."/>
            <person name="Mortensen U.H."/>
            <person name="Larsen T.O."/>
            <person name="Devries R.P."/>
            <person name="Grigoriev I.V."/>
            <person name="Machida M."/>
            <person name="Baker S.E."/>
            <person name="Andersen M.R."/>
        </authorList>
    </citation>
    <scope>NUCLEOTIDE SEQUENCE [LARGE SCALE GENOMIC DNA]</scope>
    <source>
        <strain evidence="3">CBS 130015</strain>
    </source>
</reference>
<evidence type="ECO:0000313" key="3">
    <source>
        <dbReference type="Proteomes" id="UP000325433"/>
    </source>
</evidence>
<proteinExistence type="predicted"/>
<dbReference type="InterPro" id="IPR011021">
    <property type="entry name" value="Arrestin-like_N"/>
</dbReference>
<dbReference type="InterPro" id="IPR050357">
    <property type="entry name" value="Arrestin_domain-protein"/>
</dbReference>